<dbReference type="Proteomes" id="UP000063919">
    <property type="component" value="Chromosome"/>
</dbReference>
<evidence type="ECO:0000313" key="2">
    <source>
        <dbReference type="EMBL" id="ALD66458.1"/>
    </source>
</evidence>
<reference evidence="2 3" key="1">
    <citation type="journal article" date="2015" name="Genome Announc.">
        <title>Complete Genome Sequence of Spiroplasma cantharicola CC-1T (DSM 21588), a Bacterium Isolated from Soldier Beetle (Cantharis carolinus).</title>
        <authorList>
            <person name="Lo W.S."/>
            <person name="Liu P.Y."/>
            <person name="Kuo C.H."/>
        </authorList>
    </citation>
    <scope>NUCLEOTIDE SEQUENCE [LARGE SCALE GENOMIC DNA]</scope>
    <source>
        <strain evidence="2 3">CC-1</strain>
    </source>
</reference>
<evidence type="ECO:0000313" key="3">
    <source>
        <dbReference type="Proteomes" id="UP000063919"/>
    </source>
</evidence>
<dbReference type="NCBIfam" id="NF038065">
    <property type="entry name" value="Pr6Pr"/>
    <property type="match status" value="1"/>
</dbReference>
<feature type="transmembrane region" description="Helical" evidence="1">
    <location>
        <begin position="247"/>
        <end position="271"/>
    </location>
</feature>
<gene>
    <name evidence="2" type="ORF">SCANT_v1c05520</name>
</gene>
<dbReference type="PATRIC" id="fig|362837.3.peg.564"/>
<evidence type="ECO:0000256" key="1">
    <source>
        <dbReference type="SAM" id="Phobius"/>
    </source>
</evidence>
<dbReference type="KEGG" id="scj:SCANT_v1c05520"/>
<organism evidence="2 3">
    <name type="scientific">Spiroplasma cantharicola</name>
    <dbReference type="NCBI Taxonomy" id="362837"/>
    <lineage>
        <taxon>Bacteria</taxon>
        <taxon>Bacillati</taxon>
        <taxon>Mycoplasmatota</taxon>
        <taxon>Mollicutes</taxon>
        <taxon>Entomoplasmatales</taxon>
        <taxon>Spiroplasmataceae</taxon>
        <taxon>Spiroplasma</taxon>
    </lineage>
</organism>
<name>A0A0M3SJB4_9MOLU</name>
<accession>A0A0M3SJB4</accession>
<dbReference type="OrthoDB" id="389275at2"/>
<dbReference type="InterPro" id="IPR049713">
    <property type="entry name" value="Pr6Pr-like"/>
</dbReference>
<keyword evidence="3" id="KW-1185">Reference proteome</keyword>
<sequence length="289" mass="33497">MFITKKNLKDWKLWYKLSISLLIIGFLLQGFIRGMINIGDSVYKIDGEEFKKWAIYIKDINNNKPGEFVGYDYQGYIINYFSFFTIQSNILVAIWFLVSFFNHNREGQVKFLSRTITLCVVTYITITGLIFNGMLLPQVLLTENDLVLTPIWWIDQMVLHTVVPIATIAYYLFLMKQELNFSFKEFIKKDFLVMCIYPIIYLIFSLIRGELIYRSVGSNALLASKKGAYPYFFLEIHNNQVSGLSGIVWMFIAIIAIISIIIGLGSLYLFIASKINNYKGEITNEESEK</sequence>
<feature type="transmembrane region" description="Helical" evidence="1">
    <location>
        <begin position="111"/>
        <end position="131"/>
    </location>
</feature>
<feature type="transmembrane region" description="Helical" evidence="1">
    <location>
        <begin position="151"/>
        <end position="174"/>
    </location>
</feature>
<protein>
    <submittedName>
        <fullName evidence="2">Uncharacterized protein</fullName>
    </submittedName>
</protein>
<keyword evidence="1" id="KW-0472">Membrane</keyword>
<keyword evidence="1" id="KW-0812">Transmembrane</keyword>
<dbReference type="STRING" id="362837.SCANT_v1c05520"/>
<feature type="transmembrane region" description="Helical" evidence="1">
    <location>
        <begin position="186"/>
        <end position="207"/>
    </location>
</feature>
<dbReference type="AlphaFoldDB" id="A0A0M3SJB4"/>
<feature type="transmembrane region" description="Helical" evidence="1">
    <location>
        <begin position="13"/>
        <end position="32"/>
    </location>
</feature>
<keyword evidence="1" id="KW-1133">Transmembrane helix</keyword>
<feature type="transmembrane region" description="Helical" evidence="1">
    <location>
        <begin position="77"/>
        <end position="99"/>
    </location>
</feature>
<proteinExistence type="predicted"/>
<dbReference type="RefSeq" id="WP_053946217.1">
    <property type="nucleotide sequence ID" value="NZ_CP012622.1"/>
</dbReference>
<dbReference type="EMBL" id="CP012622">
    <property type="protein sequence ID" value="ALD66458.1"/>
    <property type="molecule type" value="Genomic_DNA"/>
</dbReference>